<sequence length="506" mass="54796">MSSTSQQEQVVRYYSGWRVPKSFGIGRLSTAQTAAVFAVGAGAVIIEMAAGLVWAFFMVALCAALGAVSLIRDQHGTNFYDRRREMSAFRRARRRGANVYRSGPLGVDGRLGRAFRLPGILASAGLTEHTDALERPFALVSHQDGRVTLVMEVSPYGRNQTHQEHINSLVGLWGAWLAGLSRQLGVTDASVTVETSPDTGRRLRREMADDVSADSTPLAERIVMDVVDSTRESAVQVRTWVTVSFDTRQISQASTRRARHAQAVRELASKAPAITQTLAAHGGGAVHLARAEEVIRMARVAYDPRSEILFEEAAAQGLAVDLGWHEAGPVSHEAVRDAYHHDSATSKVWLMSQAPAGRVRDTVLERILEPSPDVERKRFTMLYRPMPASKAPGVVERDADQADNRLATSKRPSARLRREASQAQKATEEEASGAALVDFGAVLTVTSTQADSARALESTAAIVESMAASSHLLVRPAYGAQESAFALGLPLGVSPSRQSLVGRWAR</sequence>
<dbReference type="AlphaFoldDB" id="A0A6M8B5R3"/>
<keyword evidence="2" id="KW-1133">Transmembrane helix</keyword>
<evidence type="ECO:0000256" key="1">
    <source>
        <dbReference type="SAM" id="MobiDB-lite"/>
    </source>
</evidence>
<evidence type="ECO:0008006" key="5">
    <source>
        <dbReference type="Google" id="ProtNLM"/>
    </source>
</evidence>
<dbReference type="EMBL" id="CP053642">
    <property type="protein sequence ID" value="QKD79436.1"/>
    <property type="molecule type" value="Genomic_DNA"/>
</dbReference>
<dbReference type="InterPro" id="IPR049978">
    <property type="entry name" value="SCO6880-like"/>
</dbReference>
<gene>
    <name evidence="3" type="ORF">HPC72_03475</name>
</gene>
<keyword evidence="2" id="KW-0812">Transmembrane</keyword>
<keyword evidence="4" id="KW-1185">Reference proteome</keyword>
<feature type="region of interest" description="Disordered" evidence="1">
    <location>
        <begin position="390"/>
        <end position="430"/>
    </location>
</feature>
<dbReference type="Proteomes" id="UP000504752">
    <property type="component" value="Chromosome"/>
</dbReference>
<proteinExistence type="predicted"/>
<accession>A0A6M8B5R3</accession>
<evidence type="ECO:0000256" key="2">
    <source>
        <dbReference type="SAM" id="Phobius"/>
    </source>
</evidence>
<protein>
    <recommendedName>
        <fullName evidence="5">Type VII secretion protein EccE</fullName>
    </recommendedName>
</protein>
<evidence type="ECO:0000313" key="3">
    <source>
        <dbReference type="EMBL" id="QKD79436.1"/>
    </source>
</evidence>
<feature type="transmembrane region" description="Helical" evidence="2">
    <location>
        <begin position="28"/>
        <end position="46"/>
    </location>
</feature>
<organism evidence="3 4">
    <name type="scientific">Actinomyces marmotae</name>
    <dbReference type="NCBI Taxonomy" id="2737173"/>
    <lineage>
        <taxon>Bacteria</taxon>
        <taxon>Bacillati</taxon>
        <taxon>Actinomycetota</taxon>
        <taxon>Actinomycetes</taxon>
        <taxon>Actinomycetales</taxon>
        <taxon>Actinomycetaceae</taxon>
        <taxon>Actinomyces</taxon>
    </lineage>
</organism>
<evidence type="ECO:0000313" key="4">
    <source>
        <dbReference type="Proteomes" id="UP000504752"/>
    </source>
</evidence>
<dbReference type="KEGG" id="amam:HPC72_03475"/>
<name>A0A6M8B5R3_9ACTO</name>
<dbReference type="NCBIfam" id="NF042935">
    <property type="entry name" value="SCO6880_fam"/>
    <property type="match status" value="1"/>
</dbReference>
<dbReference type="RefSeq" id="WP_159524653.1">
    <property type="nucleotide sequence ID" value="NZ_CP053642.1"/>
</dbReference>
<feature type="transmembrane region" description="Helical" evidence="2">
    <location>
        <begin position="52"/>
        <end position="71"/>
    </location>
</feature>
<reference evidence="3 4" key="1">
    <citation type="submission" date="2020-05" db="EMBL/GenBank/DDBJ databases">
        <title>Actinomyces sp. zg-325.</title>
        <authorList>
            <person name="Yang C."/>
        </authorList>
    </citation>
    <scope>NUCLEOTIDE SEQUENCE [LARGE SCALE GENOMIC DNA]</scope>
    <source>
        <strain evidence="4">zg-325</strain>
    </source>
</reference>
<keyword evidence="2" id="KW-0472">Membrane</keyword>